<comment type="caution">
    <text evidence="2">The sequence shown here is derived from an EMBL/GenBank/DDBJ whole genome shotgun (WGS) entry which is preliminary data.</text>
</comment>
<evidence type="ECO:0000313" key="2">
    <source>
        <dbReference type="EMBL" id="PIC55175.1"/>
    </source>
</evidence>
<dbReference type="AlphaFoldDB" id="A0A2G5VTL5"/>
<proteinExistence type="predicted"/>
<accession>A0A2G5VTL5</accession>
<dbReference type="PANTHER" id="PTHR21503">
    <property type="entry name" value="F-BOX-CONTAINING HYPOTHETICAL PROTEIN C.ELEGANS"/>
    <property type="match status" value="1"/>
</dbReference>
<feature type="domain" description="F-box" evidence="1">
    <location>
        <begin position="1"/>
        <end position="48"/>
    </location>
</feature>
<evidence type="ECO:0000313" key="3">
    <source>
        <dbReference type="Proteomes" id="UP000230233"/>
    </source>
</evidence>
<name>A0A2G5VTL5_9PELO</name>
<sequence>MKLSKFPLVVHDEIFSRIQLSDLLCLSFLSEDIKQSIKVSQMKRFESIRSISYDCVYEERILVDFSTKKGGKERLMTITEETTEDNYHKFNVSGRMIYFQFDDRFGSPLRAIVYPWDRECIISCVHNHFLDLFGNSVDYQWLSFGYKTPIPQLQNLSACIKLQIAPRLWIGNMNFLETLANFLSTISVLKFVDLVICSKREVFSPESIFYQAESIKCYRRYSSPDVLRHFQGRQAVLSCGECEISDLIKFVNRWKSGEAFQKLEYLKIEIFNENIPKKQVLVGIGAKYTYATRRHTLPKVYVNDFDEPNTDPITSHNYVVRQSDNRVASVLIEEKTFSFGVWDKTEEKFLRMGEYTENYTENSSF</sequence>
<protein>
    <recommendedName>
        <fullName evidence="1">F-box domain-containing protein</fullName>
    </recommendedName>
</protein>
<organism evidence="2 3">
    <name type="scientific">Caenorhabditis nigoni</name>
    <dbReference type="NCBI Taxonomy" id="1611254"/>
    <lineage>
        <taxon>Eukaryota</taxon>
        <taxon>Metazoa</taxon>
        <taxon>Ecdysozoa</taxon>
        <taxon>Nematoda</taxon>
        <taxon>Chromadorea</taxon>
        <taxon>Rhabditida</taxon>
        <taxon>Rhabditina</taxon>
        <taxon>Rhabditomorpha</taxon>
        <taxon>Rhabditoidea</taxon>
        <taxon>Rhabditidae</taxon>
        <taxon>Peloderinae</taxon>
        <taxon>Caenorhabditis</taxon>
    </lineage>
</organism>
<dbReference type="InterPro" id="IPR001810">
    <property type="entry name" value="F-box_dom"/>
</dbReference>
<dbReference type="PROSITE" id="PS50181">
    <property type="entry name" value="FBOX"/>
    <property type="match status" value="1"/>
</dbReference>
<evidence type="ECO:0000259" key="1">
    <source>
        <dbReference type="PROSITE" id="PS50181"/>
    </source>
</evidence>
<dbReference type="EMBL" id="PDUG01000001">
    <property type="protein sequence ID" value="PIC55175.1"/>
    <property type="molecule type" value="Genomic_DNA"/>
</dbReference>
<dbReference type="Proteomes" id="UP000230233">
    <property type="component" value="Chromosome I"/>
</dbReference>
<gene>
    <name evidence="2" type="primary">Cnig_chr_I.g559</name>
    <name evidence="2" type="ORF">B9Z55_000559</name>
</gene>
<dbReference type="PANTHER" id="PTHR21503:SF8">
    <property type="entry name" value="F-BOX ASSOCIATED DOMAIN-CONTAINING PROTEIN-RELATED"/>
    <property type="match status" value="1"/>
</dbReference>
<keyword evidence="3" id="KW-1185">Reference proteome</keyword>
<reference evidence="3" key="1">
    <citation type="submission" date="2017-10" db="EMBL/GenBank/DDBJ databases">
        <title>Rapid genome shrinkage in a self-fertile nematode reveals novel sperm competition proteins.</title>
        <authorList>
            <person name="Yin D."/>
            <person name="Schwarz E.M."/>
            <person name="Thomas C.G."/>
            <person name="Felde R.L."/>
            <person name="Korf I.F."/>
            <person name="Cutter A.D."/>
            <person name="Schartner C.M."/>
            <person name="Ralston E.J."/>
            <person name="Meyer B.J."/>
            <person name="Haag E.S."/>
        </authorList>
    </citation>
    <scope>NUCLEOTIDE SEQUENCE [LARGE SCALE GENOMIC DNA]</scope>
    <source>
        <strain evidence="3">JU1422</strain>
    </source>
</reference>